<dbReference type="Pfam" id="PF14432">
    <property type="entry name" value="DYW_deaminase"/>
    <property type="match status" value="1"/>
</dbReference>
<accession>A0A0E0JLT5</accession>
<dbReference type="eggNOG" id="KOG4197">
    <property type="taxonomic scope" value="Eukaryota"/>
</dbReference>
<dbReference type="Gene3D" id="3.40.50.1820">
    <property type="entry name" value="alpha/beta hydrolase"/>
    <property type="match status" value="2"/>
</dbReference>
<evidence type="ECO:0000259" key="11">
    <source>
        <dbReference type="Pfam" id="PF01764"/>
    </source>
</evidence>
<feature type="domain" description="Fungal lipase-type" evidence="11">
    <location>
        <begin position="737"/>
        <end position="890"/>
    </location>
</feature>
<dbReference type="InterPro" id="IPR002921">
    <property type="entry name" value="Fungal_lipase-type"/>
</dbReference>
<organism evidence="13">
    <name type="scientific">Oryza punctata</name>
    <name type="common">Red rice</name>
    <dbReference type="NCBI Taxonomy" id="4537"/>
    <lineage>
        <taxon>Eukaryota</taxon>
        <taxon>Viridiplantae</taxon>
        <taxon>Streptophyta</taxon>
        <taxon>Embryophyta</taxon>
        <taxon>Tracheophyta</taxon>
        <taxon>Spermatophyta</taxon>
        <taxon>Magnoliopsida</taxon>
        <taxon>Liliopsida</taxon>
        <taxon>Poales</taxon>
        <taxon>Poaceae</taxon>
        <taxon>BOP clade</taxon>
        <taxon>Oryzoideae</taxon>
        <taxon>Oryzeae</taxon>
        <taxon>Oryzinae</taxon>
        <taxon>Oryza</taxon>
    </lineage>
</organism>
<evidence type="ECO:0000256" key="3">
    <source>
        <dbReference type="ARBA" id="ARBA00022737"/>
    </source>
</evidence>
<protein>
    <recommendedName>
        <fullName evidence="9">Phospholipase A1</fullName>
        <ecNumber evidence="9">3.1.1.-</ecNumber>
    </recommendedName>
</protein>
<feature type="repeat" description="PPR" evidence="8">
    <location>
        <begin position="283"/>
        <end position="317"/>
    </location>
</feature>
<dbReference type="InterPro" id="IPR032867">
    <property type="entry name" value="DYW_dom"/>
</dbReference>
<evidence type="ECO:0000259" key="12">
    <source>
        <dbReference type="Pfam" id="PF14432"/>
    </source>
</evidence>
<dbReference type="EnsemblPlants" id="OPUNC01G24720.2">
    <property type="protein sequence ID" value="OPUNC01G24720.2"/>
    <property type="gene ID" value="OPUNC01G24720"/>
</dbReference>
<dbReference type="FunFam" id="1.25.40.10:FF:000407">
    <property type="entry name" value="Putative pentatricopeptide repeat-containing protein"/>
    <property type="match status" value="1"/>
</dbReference>
<comment type="function">
    <text evidence="1 9">Acylhydrolase that catalyzes the hydrolysis of phospholipids at the sn-1 position.</text>
</comment>
<dbReference type="Gene3D" id="1.25.40.10">
    <property type="entry name" value="Tetratricopeptide repeat domain"/>
    <property type="match status" value="3"/>
</dbReference>
<keyword evidence="14" id="KW-1185">Reference proteome</keyword>
<dbReference type="Pfam" id="PF20431">
    <property type="entry name" value="E_motif"/>
    <property type="match status" value="1"/>
</dbReference>
<proteinExistence type="inferred from homology"/>
<dbReference type="InterPro" id="IPR033556">
    <property type="entry name" value="PLA"/>
</dbReference>
<keyword evidence="6 9" id="KW-0442">Lipid degradation</keyword>
<dbReference type="InterPro" id="IPR046848">
    <property type="entry name" value="E_motif"/>
</dbReference>
<dbReference type="SUPFAM" id="SSF53474">
    <property type="entry name" value="alpha/beta-Hydrolases"/>
    <property type="match status" value="2"/>
</dbReference>
<evidence type="ECO:0000313" key="13">
    <source>
        <dbReference type="EnsemblPlants" id="OPUNC01G24720.2"/>
    </source>
</evidence>
<dbReference type="Pfam" id="PF13041">
    <property type="entry name" value="PPR_2"/>
    <property type="match status" value="1"/>
</dbReference>
<dbReference type="InterPro" id="IPR029058">
    <property type="entry name" value="AB_hydrolase_fold"/>
</dbReference>
<feature type="compositionally biased region" description="Acidic residues" evidence="10">
    <location>
        <begin position="1394"/>
        <end position="1403"/>
    </location>
</feature>
<dbReference type="eggNOG" id="KOG4569">
    <property type="taxonomic scope" value="Eukaryota"/>
</dbReference>
<keyword evidence="4 9" id="KW-0378">Hydrolase</keyword>
<dbReference type="STRING" id="4537.A0A0E0JLT5"/>
<evidence type="ECO:0000256" key="10">
    <source>
        <dbReference type="SAM" id="MobiDB-lite"/>
    </source>
</evidence>
<keyword evidence="7 9" id="KW-0443">Lipid metabolism</keyword>
<evidence type="ECO:0000256" key="9">
    <source>
        <dbReference type="RuleBase" id="RU367093"/>
    </source>
</evidence>
<keyword evidence="5" id="KW-0809">Transit peptide</keyword>
<dbReference type="FunFam" id="1.25.40.10:FF:000285">
    <property type="entry name" value="Pentatricopeptide repeat-containing protein, chloroplastic"/>
    <property type="match status" value="1"/>
</dbReference>
<feature type="domain" description="Fungal lipase-type" evidence="11">
    <location>
        <begin position="1131"/>
        <end position="1296"/>
    </location>
</feature>
<dbReference type="PANTHER" id="PTHR31828:SF6">
    <property type="entry name" value="PHOSPHOLIPASE A1-II 1"/>
    <property type="match status" value="1"/>
</dbReference>
<dbReference type="Gramene" id="OPUNC01G24720.2">
    <property type="protein sequence ID" value="OPUNC01G24720.2"/>
    <property type="gene ID" value="OPUNC01G24720"/>
</dbReference>
<evidence type="ECO:0000256" key="2">
    <source>
        <dbReference type="ARBA" id="ARBA00010701"/>
    </source>
</evidence>
<evidence type="ECO:0000313" key="14">
    <source>
        <dbReference type="Proteomes" id="UP000026962"/>
    </source>
</evidence>
<dbReference type="InterPro" id="IPR011990">
    <property type="entry name" value="TPR-like_helical_dom_sf"/>
</dbReference>
<dbReference type="GO" id="GO:0008970">
    <property type="term" value="F:phospholipase A1 activity"/>
    <property type="evidence" value="ECO:0007669"/>
    <property type="project" value="UniProtKB-UniRule"/>
</dbReference>
<feature type="repeat" description="PPR" evidence="8">
    <location>
        <begin position="77"/>
        <end position="111"/>
    </location>
</feature>
<dbReference type="FunFam" id="3.40.50.1820:FF:000065">
    <property type="entry name" value="Phospholipase A1-II 3"/>
    <property type="match status" value="2"/>
</dbReference>
<evidence type="ECO:0000256" key="5">
    <source>
        <dbReference type="ARBA" id="ARBA00022946"/>
    </source>
</evidence>
<feature type="repeat" description="PPR" evidence="8">
    <location>
        <begin position="318"/>
        <end position="352"/>
    </location>
</feature>
<dbReference type="Proteomes" id="UP000026962">
    <property type="component" value="Chromosome 1"/>
</dbReference>
<dbReference type="Pfam" id="PF01764">
    <property type="entry name" value="Lipase_3"/>
    <property type="match status" value="2"/>
</dbReference>
<dbReference type="EC" id="3.1.1.-" evidence="9"/>
<dbReference type="GO" id="GO:0005737">
    <property type="term" value="C:cytoplasm"/>
    <property type="evidence" value="ECO:0007669"/>
    <property type="project" value="UniProtKB-ARBA"/>
</dbReference>
<dbReference type="GO" id="GO:0016042">
    <property type="term" value="P:lipid catabolic process"/>
    <property type="evidence" value="ECO:0007669"/>
    <property type="project" value="UniProtKB-UniRule"/>
</dbReference>
<feature type="repeat" description="PPR" evidence="8">
    <location>
        <begin position="151"/>
        <end position="185"/>
    </location>
</feature>
<evidence type="ECO:0000256" key="8">
    <source>
        <dbReference type="PROSITE-ProRule" id="PRU00708"/>
    </source>
</evidence>
<keyword evidence="3" id="KW-0677">Repeat</keyword>
<evidence type="ECO:0000256" key="7">
    <source>
        <dbReference type="ARBA" id="ARBA00023098"/>
    </source>
</evidence>
<dbReference type="Pfam" id="PF01535">
    <property type="entry name" value="PPR"/>
    <property type="match status" value="5"/>
</dbReference>
<name>A0A0E0JLT5_ORYPU</name>
<dbReference type="PROSITE" id="PS51375">
    <property type="entry name" value="PPR"/>
    <property type="match status" value="4"/>
</dbReference>
<dbReference type="InterPro" id="IPR002885">
    <property type="entry name" value="PPR_rpt"/>
</dbReference>
<dbReference type="CDD" id="cd00519">
    <property type="entry name" value="Lipase_3"/>
    <property type="match status" value="2"/>
</dbReference>
<dbReference type="NCBIfam" id="TIGR00756">
    <property type="entry name" value="PPR"/>
    <property type="match status" value="3"/>
</dbReference>
<evidence type="ECO:0000256" key="1">
    <source>
        <dbReference type="ARBA" id="ARBA00003523"/>
    </source>
</evidence>
<feature type="domain" description="DYW" evidence="12">
    <location>
        <begin position="497"/>
        <end position="586"/>
    </location>
</feature>
<dbReference type="HOGENOM" id="CLU_256523_0_0_1"/>
<evidence type="ECO:0000256" key="4">
    <source>
        <dbReference type="ARBA" id="ARBA00022801"/>
    </source>
</evidence>
<reference evidence="13" key="1">
    <citation type="submission" date="2015-04" db="UniProtKB">
        <authorList>
            <consortium name="EnsemblPlants"/>
        </authorList>
    </citation>
    <scope>IDENTIFICATION</scope>
</reference>
<feature type="region of interest" description="Disordered" evidence="10">
    <location>
        <begin position="1384"/>
        <end position="1403"/>
    </location>
</feature>
<comment type="similarity">
    <text evidence="2 9">Belongs to the AB hydrolase superfamily. Lipase family.</text>
</comment>
<reference evidence="13" key="2">
    <citation type="submission" date="2018-05" db="EMBL/GenBank/DDBJ databases">
        <title>OpunRS2 (Oryza punctata Reference Sequence Version 2).</title>
        <authorList>
            <person name="Zhang J."/>
            <person name="Kudrna D."/>
            <person name="Lee S."/>
            <person name="Talag J."/>
            <person name="Welchert J."/>
            <person name="Wing R.A."/>
        </authorList>
    </citation>
    <scope>NUCLEOTIDE SEQUENCE [LARGE SCALE GENOMIC DNA]</scope>
</reference>
<dbReference type="PANTHER" id="PTHR31828">
    <property type="entry name" value="PHOSPHOLIPASE A1-IIGAMMA"/>
    <property type="match status" value="1"/>
</dbReference>
<dbReference type="GO" id="GO:0008270">
    <property type="term" value="F:zinc ion binding"/>
    <property type="evidence" value="ECO:0007669"/>
    <property type="project" value="InterPro"/>
</dbReference>
<evidence type="ECO:0000256" key="6">
    <source>
        <dbReference type="ARBA" id="ARBA00022963"/>
    </source>
</evidence>
<sequence length="1403" mass="154895">MPPPCARSLADLLVALSASRALPKGQQLHGHLLKAGHLPATASSHALIAHHLLTFYARCALPGDSLRAFLDLPAPPSPAAWSSLVSSFSQNGLPAAAFDAFRRMLAAGVPATDRNIPSAAKAVAAAEDSSRPSLAPHALHGLSAKTPFAGDVFVGSSVLDMYAKCGHLADARRLFDEMPERNVVSWCALICGYADAGMHSTVMEIFRLALEEAVPVNDFTVSCILRVCSAATLFELGAQVHARSIKTALNASPFVGSSLVSLYSKCGLVECAYQVFGEAPERNLGIWNAVLNASAQHGHTSVAFQRFMEMQNAGFRPNYITFLSLLTACSHAGLVDEGKRYFSLMKEYCIEPQAEHYAAMVDLLGRVGRISEALDLIESMPMEPPESVWGALLMACRMFKDADTAAIAAKRLFETGSRSSGAHMLLSSTYAAAGRHVDAALARKAMRDAGVRKETGLSWLEAAGEVHTFVSNCRRHPRSNEIYNVLEKVGEKMEAAGYVADTSAVVKDVDKDEKQATMRYHSERLAIGLGLLIVPEGVPIRVMKNLRVCDDCHNAIKYLSKCTGRIVVLRDNRRFHRFQDGALVACKKPSITDQAYMAKMSSLRGLGNIARRWRELNGVNYWKGLLDPLDVDLRNNIINYGELSQAAYTGLNRERRSRYAGSCLFSRKDFLSRVDVSNPNLYVITKFIYAMCTVSLPDAFMIKSWSKTAWSKQSNWMGFVAVATDEGKEVLGRRDVVVAWRGTIRMVEWMDDLDISLVPASEIVRRSSADDPCVHGGWLSVYTSADTESQYNKQSARYQVLNEIKRLQDVYEHEETSITITGHSLGAALATINATDIVSNDYNKSCPVSAFVFGSPRVGNPDFQRAFDSAPDLRLLRIRNSPDVVPNWPKLGYSDAGTELMIDTGESPYLKAPGNPLTWHDMECYMHGVAGTQGSNGGFKLEIDRDIALVNKHEDALKNEYAIPSSWWVVQNKGMCQERSFQIDQKGSTCLLATLATMFSCDMASRWRELHGSGHWDGLLDPLDVDLRRSLITYGEMIMATYEAFIGEHRSPNAGMCRYRRVDLFRRVDVSHPGWYAATRYIYATANADVHGKVLLRPLCREGRARECNWMGYVAVATDEGAAALGRRDIVVAWRGTQRALEWVADLKLAPVSAAGILGPEGADGTDPSVHRGYLSLYTSEDQCSELNKQSARMQVLTEIARLMDKYKDEETSITVIGHSLGATLATLNAADIAANSYSTSSLSPSGETRAPVTAVVFGSPRTGDRGFRDVFHRLRDLRMLRVRNRPDRIPHYPPVGYADVGVELLIDTRLSPFLRRHGSESQSHDLECHLHGIAGWQGDDRGFELVVDRDVALVNKFDDCLADEYPVPVRWKVHHNKSMVKGPDGRWVLQDHEPDDDDDDYD</sequence>